<dbReference type="InterPro" id="IPR037523">
    <property type="entry name" value="VOC_core"/>
</dbReference>
<feature type="compositionally biased region" description="Polar residues" evidence="1">
    <location>
        <begin position="79"/>
        <end position="90"/>
    </location>
</feature>
<evidence type="ECO:0000313" key="3">
    <source>
        <dbReference type="EMBL" id="KAK0605966.1"/>
    </source>
</evidence>
<dbReference type="PROSITE" id="PS51819">
    <property type="entry name" value="VOC"/>
    <property type="match status" value="1"/>
</dbReference>
<dbReference type="Proteomes" id="UP001168877">
    <property type="component" value="Unassembled WGS sequence"/>
</dbReference>
<proteinExistence type="predicted"/>
<dbReference type="Pfam" id="PF00903">
    <property type="entry name" value="Glyoxalase"/>
    <property type="match status" value="1"/>
</dbReference>
<organism evidence="3 4">
    <name type="scientific">Acer saccharum</name>
    <name type="common">Sugar maple</name>
    <dbReference type="NCBI Taxonomy" id="4024"/>
    <lineage>
        <taxon>Eukaryota</taxon>
        <taxon>Viridiplantae</taxon>
        <taxon>Streptophyta</taxon>
        <taxon>Embryophyta</taxon>
        <taxon>Tracheophyta</taxon>
        <taxon>Spermatophyta</taxon>
        <taxon>Magnoliopsida</taxon>
        <taxon>eudicotyledons</taxon>
        <taxon>Gunneridae</taxon>
        <taxon>Pentapetalae</taxon>
        <taxon>rosids</taxon>
        <taxon>malvids</taxon>
        <taxon>Sapindales</taxon>
        <taxon>Sapindaceae</taxon>
        <taxon>Hippocastanoideae</taxon>
        <taxon>Acereae</taxon>
        <taxon>Acer</taxon>
    </lineage>
</organism>
<dbReference type="Gene3D" id="3.10.180.10">
    <property type="entry name" value="2,3-Dihydroxybiphenyl 1,2-Dioxygenase, domain 1"/>
    <property type="match status" value="1"/>
</dbReference>
<keyword evidence="4" id="KW-1185">Reference proteome</keyword>
<accession>A0AA39W7Z8</accession>
<dbReference type="SUPFAM" id="SSF54593">
    <property type="entry name" value="Glyoxalase/Bleomycin resistance protein/Dihydroxybiphenyl dioxygenase"/>
    <property type="match status" value="1"/>
</dbReference>
<feature type="region of interest" description="Disordered" evidence="1">
    <location>
        <begin position="47"/>
        <end position="101"/>
    </location>
</feature>
<evidence type="ECO:0000313" key="4">
    <source>
        <dbReference type="Proteomes" id="UP001168877"/>
    </source>
</evidence>
<dbReference type="EMBL" id="JAUESC010000002">
    <property type="protein sequence ID" value="KAK0605966.1"/>
    <property type="molecule type" value="Genomic_DNA"/>
</dbReference>
<feature type="compositionally biased region" description="Basic and acidic residues" evidence="1">
    <location>
        <begin position="92"/>
        <end position="101"/>
    </location>
</feature>
<reference evidence="3" key="2">
    <citation type="submission" date="2023-06" db="EMBL/GenBank/DDBJ databases">
        <authorList>
            <person name="Swenson N.G."/>
            <person name="Wegrzyn J.L."/>
            <person name="Mcevoy S.L."/>
        </authorList>
    </citation>
    <scope>NUCLEOTIDE SEQUENCE</scope>
    <source>
        <strain evidence="3">NS2018</strain>
        <tissue evidence="3">Leaf</tissue>
    </source>
</reference>
<dbReference type="InterPro" id="IPR004360">
    <property type="entry name" value="Glyas_Fos-R_dOase_dom"/>
</dbReference>
<evidence type="ECO:0000259" key="2">
    <source>
        <dbReference type="PROSITE" id="PS51819"/>
    </source>
</evidence>
<protein>
    <recommendedName>
        <fullName evidence="2">VOC domain-containing protein</fullName>
    </recommendedName>
</protein>
<sequence length="389" mass="42079">MNDIQADTTKEDSPYGPWLLVSYGKQGNKNYTGTRYGNGGFTKNGAGNFSKNGENSGVRFGGSAKNVDGNHNKHVAGSHSKSVAGNTNPRSGFDRKLGGEIGRKNSNSVDYRSFKSNLKNGSVVNQSGDCIKQAGNRFEIFNDEVEGIMNEGNMQDSAKMPNGKLKGKIVLSEITNAFTYQSSQPGKGNRKVIKKLEKLGVKTGAFQGTSCSIGKLDSNITSLDQQVTTSAKGGVDLDSDSVLRQLHNEVQNVDSKGMEVSDDCKDVAKSVDFYAKAFGHNVRRLDESNRWGELESGQTTIAFTPLHQHETDDLTGSVQSPSSGRVRQAVEVCFAYPDVDAAYKRAVENGAVAVSEPEEKEWGQKVGYVRDIDGIVVRMGSYVNPPKHS</sequence>
<dbReference type="InterPro" id="IPR029068">
    <property type="entry name" value="Glyas_Bleomycin-R_OHBP_Dase"/>
</dbReference>
<feature type="domain" description="VOC" evidence="2">
    <location>
        <begin position="255"/>
        <end position="382"/>
    </location>
</feature>
<dbReference type="PANTHER" id="PTHR21366">
    <property type="entry name" value="GLYOXALASE FAMILY PROTEIN"/>
    <property type="match status" value="1"/>
</dbReference>
<dbReference type="CDD" id="cd07264">
    <property type="entry name" value="VOC_like"/>
    <property type="match status" value="1"/>
</dbReference>
<dbReference type="AlphaFoldDB" id="A0AA39W7Z8"/>
<dbReference type="PANTHER" id="PTHR21366:SF22">
    <property type="entry name" value="VOC DOMAIN-CONTAINING PROTEIN"/>
    <property type="match status" value="1"/>
</dbReference>
<comment type="caution">
    <text evidence="3">The sequence shown here is derived from an EMBL/GenBank/DDBJ whole genome shotgun (WGS) entry which is preliminary data.</text>
</comment>
<gene>
    <name evidence="3" type="ORF">LWI29_032664</name>
</gene>
<name>A0AA39W7Z8_ACESA</name>
<dbReference type="InterPro" id="IPR050383">
    <property type="entry name" value="GlyoxalaseI/FosfomycinResist"/>
</dbReference>
<reference evidence="3" key="1">
    <citation type="journal article" date="2022" name="Plant J.">
        <title>Strategies of tolerance reflected in two North American maple genomes.</title>
        <authorList>
            <person name="McEvoy S.L."/>
            <person name="Sezen U.U."/>
            <person name="Trouern-Trend A."/>
            <person name="McMahon S.M."/>
            <person name="Schaberg P.G."/>
            <person name="Yang J."/>
            <person name="Wegrzyn J.L."/>
            <person name="Swenson N.G."/>
        </authorList>
    </citation>
    <scope>NUCLEOTIDE SEQUENCE</scope>
    <source>
        <strain evidence="3">NS2018</strain>
    </source>
</reference>
<evidence type="ECO:0000256" key="1">
    <source>
        <dbReference type="SAM" id="MobiDB-lite"/>
    </source>
</evidence>